<sequence>MSRVTRQILGYHGQRRVPGRQELIDTGVSSESDSSVPEEASPQTPQRSQERVSTPVRIALKRYAVTKDEALQYLCEQWSQLLNATQDAGHSPFFQLSESNPLIGIQRRWLSNYECALLFRHLACEARGNVDRLRDMVNFQLRWMFCCRYGVHLSELPHLGNEAILINSSVGFLSTVWSCSNALLHLLDCHDVIDNLFSEIMIPKVTSMKKHSIDSESCNTLLLRIMPLLKRGNNEQELEPVCVKVTRFMELSIALAHEQRFDVGFIYSSMAINEEWNDYDTDSLVEELWRGITRVNAGYGSMKDTCCCHSRIARLLVDQLAHVLKLKCQPSEDDNSGSPSPMIHRLISYFYKWVTSKSDNLPICSSLLTEASEGNNENDESKNELMDHIINSNVACDVSFLIKRTKVKVEEDQEKQVFLQDIIHDDMFIVDSFGKFYTTIYDYCDTKGQVCLDALAAGILTVENKHIMGDLSLDVGYNSHMLASQLSKTPFGNAVLSKINYRRHNYLWIPGSTSVERCKVLERESQTSKSPSRFPYLEQFDAFRGVVKEKKCDDGLCECFGLLHKELCKAAGLDNTNVLFSPRLLFPGNSQNIQRDGIEFSMEHKRAEHMLDQLCIAMQHYHTSAGNIPLTQLGDCNKAMSAVMYAIVAISSLFDQPVVLHESSRHSPVVNLCIILDSERIARQAIPLGYLNHEGIHNLLFRLLYSEIASDVIMSLEYGNPILSMYRTMLTYYILGVLLGPTKTGFSIKFRCGVRVNFDMFIRRLMRLIFFRMHHMLLEGTKFDNFMRLRVVYSHNAGYEDDEEFLDGIRRGYLDVSDEDISNTSSDSDGEPDVNIDYRIFGFLEHSKSHKVDRRILFQKVKREADDDGPSFGFTGWSTADTCDIETNKLFFESAFSLCGQLRFCTDEDQLFQHNKVDRLLYQMLMHLCHVDNSLSNQRNYEVNVLRHIKKVYETTEHGELLHRHSHLENLGFSKNGKDAVMMDEKPEQPSTSTCHINLDLLFLSRAKFTKRVYYILSHMAIESLVRWLSPQSAACALCRWASSIPIDMTSRVKAHKPATAHAIVTMLSISMLCHMAQENSQDSSVATVESLISTANVCFVNLKVSFTTVAFSDDVIAVEDDMVDCGRPNARVKEEPVENLEAEDNKVKRERASLSDNFCINRTENGAIEKRIKRENGVQGNSYAPGDLQNWKLIKIREHRERQHRMRRIRQELRKKLLVEAVRFLQVCVVFVHILGHVVLRIADHILDPSQGFILYENDTGANISMQPEVLDENLASNTEAVENGVVVSDYENTLKEAQPPSTRADEQRDTTLPSQEKDSPSPHVDEDHGNVLEERKDEFCTDKQAEANTCSVNEKLDTTEKPVIVHSSNTRMKMCKDLDSRFQLEGLMSFVKLSCNTLNSLYDACSSVSCSCVADDLDVALYDNENVITSGEEELGLLMHEISFLKDEIMMYIDPLTTLHGDSTKVEETDDTATKAQLTVYDSDEEDDLSSFIDFEMDSHLGMVTFKESSKRKSTSARLREVELRSEWNCLIKSYIS</sequence>
<reference evidence="2" key="1">
    <citation type="submission" date="2023-08" db="EMBL/GenBank/DDBJ databases">
        <title>Draft sequence of the Babesia gibsoni genome.</title>
        <authorList>
            <person name="Yamagishi J.Y."/>
            <person name="Xuan X.X."/>
        </authorList>
    </citation>
    <scope>NUCLEOTIDE SEQUENCE</scope>
    <source>
        <strain evidence="2">Azabu</strain>
    </source>
</reference>
<evidence type="ECO:0000256" key="1">
    <source>
        <dbReference type="SAM" id="MobiDB-lite"/>
    </source>
</evidence>
<accession>A0AAD8LFS9</accession>
<protein>
    <submittedName>
        <fullName evidence="2">Uncharacterized protein</fullName>
    </submittedName>
</protein>
<evidence type="ECO:0000313" key="2">
    <source>
        <dbReference type="EMBL" id="KAK1441785.1"/>
    </source>
</evidence>
<comment type="caution">
    <text evidence="2">The sequence shown here is derived from an EMBL/GenBank/DDBJ whole genome shotgun (WGS) entry which is preliminary data.</text>
</comment>
<gene>
    <name evidence="2" type="ORF">BgAZ_501170</name>
</gene>
<evidence type="ECO:0000313" key="3">
    <source>
        <dbReference type="Proteomes" id="UP001230268"/>
    </source>
</evidence>
<feature type="region of interest" description="Disordered" evidence="1">
    <location>
        <begin position="1296"/>
        <end position="1332"/>
    </location>
</feature>
<proteinExistence type="predicted"/>
<feature type="region of interest" description="Disordered" evidence="1">
    <location>
        <begin position="17"/>
        <end position="52"/>
    </location>
</feature>
<dbReference type="EMBL" id="JAVEPI010000005">
    <property type="protein sequence ID" value="KAK1441785.1"/>
    <property type="molecule type" value="Genomic_DNA"/>
</dbReference>
<dbReference type="Proteomes" id="UP001230268">
    <property type="component" value="Unassembled WGS sequence"/>
</dbReference>
<keyword evidence="3" id="KW-1185">Reference proteome</keyword>
<feature type="compositionally biased region" description="Basic and acidic residues" evidence="1">
    <location>
        <begin position="1305"/>
        <end position="1332"/>
    </location>
</feature>
<feature type="compositionally biased region" description="Low complexity" evidence="1">
    <location>
        <begin position="28"/>
        <end position="42"/>
    </location>
</feature>
<organism evidence="2 3">
    <name type="scientific">Babesia gibsoni</name>
    <dbReference type="NCBI Taxonomy" id="33632"/>
    <lineage>
        <taxon>Eukaryota</taxon>
        <taxon>Sar</taxon>
        <taxon>Alveolata</taxon>
        <taxon>Apicomplexa</taxon>
        <taxon>Aconoidasida</taxon>
        <taxon>Piroplasmida</taxon>
        <taxon>Babesiidae</taxon>
        <taxon>Babesia</taxon>
    </lineage>
</organism>
<name>A0AAD8LFS9_BABGI</name>